<keyword evidence="4" id="KW-0472">Membrane</keyword>
<dbReference type="PANTHER" id="PTHR43065:SF42">
    <property type="entry name" value="TWO-COMPONENT SENSOR PPRA"/>
    <property type="match status" value="1"/>
</dbReference>
<reference evidence="7 8" key="1">
    <citation type="journal article" date="2017" name="Curr. Microbiol.">
        <title>Mucilaginibacter ginsenosidivorans sp. nov., Isolated from Soil of Ginseng Field.</title>
        <authorList>
            <person name="Kim M.M."/>
            <person name="Siddiqi M.Z."/>
            <person name="Im W.T."/>
        </authorList>
    </citation>
    <scope>NUCLEOTIDE SEQUENCE [LARGE SCALE GENOMIC DNA]</scope>
    <source>
        <strain evidence="7 8">Gsoil 3017</strain>
    </source>
</reference>
<dbReference type="EMBL" id="CP042436">
    <property type="protein sequence ID" value="QEC63800.1"/>
    <property type="molecule type" value="Genomic_DNA"/>
</dbReference>
<dbReference type="InterPro" id="IPR003594">
    <property type="entry name" value="HATPase_dom"/>
</dbReference>
<dbReference type="Gene3D" id="1.10.287.130">
    <property type="match status" value="1"/>
</dbReference>
<proteinExistence type="predicted"/>
<dbReference type="InterPro" id="IPR036097">
    <property type="entry name" value="HisK_dim/P_sf"/>
</dbReference>
<keyword evidence="4" id="KW-1133">Transmembrane helix</keyword>
<organism evidence="7 8">
    <name type="scientific">Mucilaginibacter ginsenosidivorans</name>
    <dbReference type="NCBI Taxonomy" id="398053"/>
    <lineage>
        <taxon>Bacteria</taxon>
        <taxon>Pseudomonadati</taxon>
        <taxon>Bacteroidota</taxon>
        <taxon>Sphingobacteriia</taxon>
        <taxon>Sphingobacteriales</taxon>
        <taxon>Sphingobacteriaceae</taxon>
        <taxon>Mucilaginibacter</taxon>
    </lineage>
</organism>
<evidence type="ECO:0000256" key="3">
    <source>
        <dbReference type="ARBA" id="ARBA00022553"/>
    </source>
</evidence>
<dbReference type="PRINTS" id="PR00344">
    <property type="entry name" value="BCTRLSENSOR"/>
</dbReference>
<feature type="transmembrane region" description="Helical" evidence="4">
    <location>
        <begin position="318"/>
        <end position="339"/>
    </location>
</feature>
<dbReference type="PANTHER" id="PTHR43065">
    <property type="entry name" value="SENSOR HISTIDINE KINASE"/>
    <property type="match status" value="1"/>
</dbReference>
<dbReference type="InterPro" id="IPR005467">
    <property type="entry name" value="His_kinase_dom"/>
</dbReference>
<evidence type="ECO:0000313" key="8">
    <source>
        <dbReference type="Proteomes" id="UP000321479"/>
    </source>
</evidence>
<evidence type="ECO:0000313" key="7">
    <source>
        <dbReference type="EMBL" id="QEC63800.1"/>
    </source>
</evidence>
<dbReference type="CDD" id="cd00082">
    <property type="entry name" value="HisKA"/>
    <property type="match status" value="1"/>
</dbReference>
<dbReference type="InterPro" id="IPR003661">
    <property type="entry name" value="HisK_dim/P_dom"/>
</dbReference>
<dbReference type="Gene3D" id="3.30.565.10">
    <property type="entry name" value="Histidine kinase-like ATPase, C-terminal domain"/>
    <property type="match status" value="1"/>
</dbReference>
<feature type="transmembrane region" description="Helical" evidence="4">
    <location>
        <begin position="346"/>
        <end position="363"/>
    </location>
</feature>
<dbReference type="GO" id="GO:0000155">
    <property type="term" value="F:phosphorelay sensor kinase activity"/>
    <property type="evidence" value="ECO:0007669"/>
    <property type="project" value="InterPro"/>
</dbReference>
<feature type="transmembrane region" description="Helical" evidence="4">
    <location>
        <begin position="196"/>
        <end position="217"/>
    </location>
</feature>
<dbReference type="Pfam" id="PF07696">
    <property type="entry name" value="7TMR-DISMED2"/>
    <property type="match status" value="1"/>
</dbReference>
<dbReference type="KEGG" id="mgin:FRZ54_14870"/>
<name>A0A5B8UXH8_9SPHI</name>
<gene>
    <name evidence="7" type="ORF">FRZ54_14870</name>
</gene>
<dbReference type="Pfam" id="PF07695">
    <property type="entry name" value="7TMR-DISM_7TM"/>
    <property type="match status" value="1"/>
</dbReference>
<feature type="transmembrane region" description="Helical" evidence="4">
    <location>
        <begin position="292"/>
        <end position="312"/>
    </location>
</feature>
<accession>A0A5B8UXH8</accession>
<keyword evidence="8" id="KW-1185">Reference proteome</keyword>
<evidence type="ECO:0000256" key="2">
    <source>
        <dbReference type="ARBA" id="ARBA00012438"/>
    </source>
</evidence>
<feature type="signal peptide" evidence="5">
    <location>
        <begin position="1"/>
        <end position="35"/>
    </location>
</feature>
<dbReference type="SMART" id="SM00388">
    <property type="entry name" value="HisKA"/>
    <property type="match status" value="1"/>
</dbReference>
<sequence>MVFRIWPPAKQIVKMKKILLIICLLLQNSSLFAFQADTLTIRENEKKLLTNNYFVQLDDPSGVYKINDVRGNPGFHTVETSLPVMQYAKSTIWLKFVLHNKTTRAFVPISIGAIVIDGFDLYFADSQNGRMIHFSSSVPDRDSRLLKQNNTFINCIVLPDSTRTLYLRIKSSVSGTVPIDINSANTYFKNADYENLLVGGFMGIVLVMALYNLVLFVLVRDKSYIYYVAYIIFLGLSQVLVRGYGANFFVSEKTMINNYLIPLIRIGFGYSVLLFAAEFLQLRSKLNSYFKYYYILFGLYTIALITVIIGKVPFTYDLITISATLLSVSLLSIGSVLYVQGYKPAKYFMIGFGLFFVTVLVSVARNRGYIVHNSFTANIIIYSSILQLVLFSISLAEKINFYRRQTAETQLLSLTIARENEKLITQQNILLETEVNARTNQLIKTNQDLSSIIENLKSTQMKLFETEKMASLGQLTAGVAHEINNPINFVGSNVKPLRLDFLELFSLIDKYKEAGAHPDQKELLKAAIEQSQNTDLDFIKEEILTLLDGIEEGANRTTEIVQSLRTFSRTDELILKHADINKAILNTLILLRSTIPYDIEIMPVLNKLPLLNCYPGKINQVFMNLINNSIQAIKEKPGRDHEKVIITTTDQTDNITIQITDTGVGMSNEVRQRIFEPFFTTKNVGEGTGLGLSIVFGIIEDHHGAIDVQSEPGKGTSVTITLPKNLE</sequence>
<feature type="chain" id="PRO_5022669334" description="histidine kinase" evidence="5">
    <location>
        <begin position="36"/>
        <end position="727"/>
    </location>
</feature>
<feature type="transmembrane region" description="Helical" evidence="4">
    <location>
        <begin position="224"/>
        <end position="244"/>
    </location>
</feature>
<protein>
    <recommendedName>
        <fullName evidence="2">histidine kinase</fullName>
        <ecNumber evidence="2">2.7.13.3</ecNumber>
    </recommendedName>
</protein>
<evidence type="ECO:0000256" key="4">
    <source>
        <dbReference type="SAM" id="Phobius"/>
    </source>
</evidence>
<dbReference type="InterPro" id="IPR036890">
    <property type="entry name" value="HATPase_C_sf"/>
</dbReference>
<keyword evidence="3" id="KW-0597">Phosphoprotein</keyword>
<dbReference type="SMART" id="SM00387">
    <property type="entry name" value="HATPase_c"/>
    <property type="match status" value="1"/>
</dbReference>
<dbReference type="Proteomes" id="UP000321479">
    <property type="component" value="Chromosome"/>
</dbReference>
<keyword evidence="4" id="KW-0812">Transmembrane</keyword>
<comment type="catalytic activity">
    <reaction evidence="1">
        <text>ATP + protein L-histidine = ADP + protein N-phospho-L-histidine.</text>
        <dbReference type="EC" id="2.7.13.3"/>
    </reaction>
</comment>
<dbReference type="Gene3D" id="2.60.40.2380">
    <property type="match status" value="1"/>
</dbReference>
<dbReference type="OrthoDB" id="9806995at2"/>
<evidence type="ECO:0000259" key="6">
    <source>
        <dbReference type="PROSITE" id="PS50109"/>
    </source>
</evidence>
<feature type="domain" description="Histidine kinase" evidence="6">
    <location>
        <begin position="478"/>
        <end position="726"/>
    </location>
</feature>
<dbReference type="SUPFAM" id="SSF55874">
    <property type="entry name" value="ATPase domain of HSP90 chaperone/DNA topoisomerase II/histidine kinase"/>
    <property type="match status" value="1"/>
</dbReference>
<keyword evidence="5" id="KW-0732">Signal</keyword>
<feature type="transmembrane region" description="Helical" evidence="4">
    <location>
        <begin position="259"/>
        <end position="280"/>
    </location>
</feature>
<dbReference type="InterPro" id="IPR011622">
    <property type="entry name" value="7TMR_DISM_rcpt_extracell_dom2"/>
</dbReference>
<feature type="transmembrane region" description="Helical" evidence="4">
    <location>
        <begin position="375"/>
        <end position="396"/>
    </location>
</feature>
<dbReference type="PROSITE" id="PS50109">
    <property type="entry name" value="HIS_KIN"/>
    <property type="match status" value="1"/>
</dbReference>
<dbReference type="Pfam" id="PF02518">
    <property type="entry name" value="HATPase_c"/>
    <property type="match status" value="1"/>
</dbReference>
<dbReference type="AlphaFoldDB" id="A0A5B8UXH8"/>
<dbReference type="EC" id="2.7.13.3" evidence="2"/>
<dbReference type="SUPFAM" id="SSF47384">
    <property type="entry name" value="Homodimeric domain of signal transducing histidine kinase"/>
    <property type="match status" value="1"/>
</dbReference>
<dbReference type="InterPro" id="IPR011623">
    <property type="entry name" value="7TMR_DISM_rcpt_extracell_dom1"/>
</dbReference>
<evidence type="ECO:0000256" key="5">
    <source>
        <dbReference type="SAM" id="SignalP"/>
    </source>
</evidence>
<dbReference type="InterPro" id="IPR004358">
    <property type="entry name" value="Sig_transdc_His_kin-like_C"/>
</dbReference>
<evidence type="ECO:0000256" key="1">
    <source>
        <dbReference type="ARBA" id="ARBA00000085"/>
    </source>
</evidence>